<accession>A7T8N9</accession>
<gene>
    <name evidence="8" type="ORF">NEMVEDRAFT_v1g223865</name>
</gene>
<evidence type="ECO:0000256" key="7">
    <source>
        <dbReference type="RuleBase" id="RU364138"/>
    </source>
</evidence>
<evidence type="ECO:0000313" key="9">
    <source>
        <dbReference type="Proteomes" id="UP000001593"/>
    </source>
</evidence>
<comment type="function">
    <text evidence="7">Putative phospholipase.</text>
</comment>
<dbReference type="EMBL" id="DS472820">
    <property type="protein sequence ID" value="EDO27646.1"/>
    <property type="molecule type" value="Genomic_DNA"/>
</dbReference>
<evidence type="ECO:0000256" key="2">
    <source>
        <dbReference type="ARBA" id="ARBA00022729"/>
    </source>
</evidence>
<evidence type="ECO:0000256" key="3">
    <source>
        <dbReference type="ARBA" id="ARBA00022801"/>
    </source>
</evidence>
<proteinExistence type="inferred from homology"/>
<dbReference type="AlphaFoldDB" id="A7T8N9"/>
<keyword evidence="9" id="KW-1185">Reference proteome</keyword>
<organism evidence="8 9">
    <name type="scientific">Nematostella vectensis</name>
    <name type="common">Starlet sea anemone</name>
    <dbReference type="NCBI Taxonomy" id="45351"/>
    <lineage>
        <taxon>Eukaryota</taxon>
        <taxon>Metazoa</taxon>
        <taxon>Cnidaria</taxon>
        <taxon>Anthozoa</taxon>
        <taxon>Hexacorallia</taxon>
        <taxon>Actiniaria</taxon>
        <taxon>Edwardsiidae</taxon>
        <taxon>Nematostella</taxon>
    </lineage>
</organism>
<keyword evidence="3 7" id="KW-0378">Hydrolase</keyword>
<dbReference type="EC" id="3.1.1.-" evidence="7"/>
<dbReference type="Pfam" id="PF04916">
    <property type="entry name" value="Phospholip_B"/>
    <property type="match status" value="1"/>
</dbReference>
<evidence type="ECO:0000256" key="1">
    <source>
        <dbReference type="ARBA" id="ARBA00007835"/>
    </source>
</evidence>
<evidence type="ECO:0000256" key="6">
    <source>
        <dbReference type="ARBA" id="ARBA00023180"/>
    </source>
</evidence>
<dbReference type="GO" id="GO:0004620">
    <property type="term" value="F:phospholipase activity"/>
    <property type="evidence" value="ECO:0007669"/>
    <property type="project" value="InterPro"/>
</dbReference>
<keyword evidence="4 7" id="KW-0442">Lipid degradation</keyword>
<dbReference type="GO" id="GO:0016042">
    <property type="term" value="P:lipid catabolic process"/>
    <property type="evidence" value="ECO:0007669"/>
    <property type="project" value="UniProtKB-KW"/>
</dbReference>
<dbReference type="HOGENOM" id="CLU_1645732_0_0_1"/>
<comment type="similarity">
    <text evidence="1 7">Belongs to the phospholipase B-like family.</text>
</comment>
<sequence>MLVIVMKIGTIWKYLWTRHTRSLDRKSVVSSASRSGMATRADMRSDRARLRTKYLVVEYQCVGAYGTDDHKDHDGGQHPPQTVRDGRPHVAKIYNMSGYPAFAKKHGQKFSYQLAPRAKIFRRDQSKEQKPFRWSDNNFKSKHFGQPDLFNFDFVVMKPDL</sequence>
<evidence type="ECO:0000313" key="8">
    <source>
        <dbReference type="EMBL" id="EDO27646.1"/>
    </source>
</evidence>
<name>A7T8N9_NEMVE</name>
<dbReference type="InterPro" id="IPR007000">
    <property type="entry name" value="PLipase_B-like"/>
</dbReference>
<reference evidence="8 9" key="1">
    <citation type="journal article" date="2007" name="Science">
        <title>Sea anemone genome reveals ancestral eumetazoan gene repertoire and genomic organization.</title>
        <authorList>
            <person name="Putnam N.H."/>
            <person name="Srivastava M."/>
            <person name="Hellsten U."/>
            <person name="Dirks B."/>
            <person name="Chapman J."/>
            <person name="Salamov A."/>
            <person name="Terry A."/>
            <person name="Shapiro H."/>
            <person name="Lindquist E."/>
            <person name="Kapitonov V.V."/>
            <person name="Jurka J."/>
            <person name="Genikhovich G."/>
            <person name="Grigoriev I.V."/>
            <person name="Lucas S.M."/>
            <person name="Steele R.E."/>
            <person name="Finnerty J.R."/>
            <person name="Technau U."/>
            <person name="Martindale M.Q."/>
            <person name="Rokhsar D.S."/>
        </authorList>
    </citation>
    <scope>NUCLEOTIDE SEQUENCE [LARGE SCALE GENOMIC DNA]</scope>
    <source>
        <strain evidence="9">CH2 X CH6</strain>
    </source>
</reference>
<evidence type="ECO:0000256" key="4">
    <source>
        <dbReference type="ARBA" id="ARBA00022963"/>
    </source>
</evidence>
<keyword evidence="2" id="KW-0732">Signal</keyword>
<protein>
    <recommendedName>
        <fullName evidence="7">Phospholipase B-like</fullName>
        <ecNumber evidence="7">3.1.1.-</ecNumber>
    </recommendedName>
</protein>
<dbReference type="InParanoid" id="A7T8N9"/>
<evidence type="ECO:0000256" key="5">
    <source>
        <dbReference type="ARBA" id="ARBA00023098"/>
    </source>
</evidence>
<dbReference type="PANTHER" id="PTHR12370:SF1">
    <property type="entry name" value="PHOSPHOLIPASE B-LIKE 1"/>
    <property type="match status" value="1"/>
</dbReference>
<dbReference type="Proteomes" id="UP000001593">
    <property type="component" value="Unassembled WGS sequence"/>
</dbReference>
<dbReference type="Gene3D" id="3.60.60.30">
    <property type="match status" value="2"/>
</dbReference>
<keyword evidence="5 7" id="KW-0443">Lipid metabolism</keyword>
<dbReference type="PANTHER" id="PTHR12370">
    <property type="entry name" value="PHOSPHOLIPASE B-RELATED"/>
    <property type="match status" value="1"/>
</dbReference>
<keyword evidence="6" id="KW-0325">Glycoprotein</keyword>